<keyword evidence="1" id="KW-0175">Coiled coil</keyword>
<evidence type="ECO:0000256" key="1">
    <source>
        <dbReference type="SAM" id="Coils"/>
    </source>
</evidence>
<evidence type="ECO:0000313" key="3">
    <source>
        <dbReference type="Proteomes" id="UP000262825"/>
    </source>
</evidence>
<dbReference type="InterPro" id="IPR020366">
    <property type="entry name" value="Ies5"/>
</dbReference>
<evidence type="ECO:0000313" key="2">
    <source>
        <dbReference type="EMBL" id="SSD61178.1"/>
    </source>
</evidence>
<sequence length="131" mass="15348">MTAVEQDKELIKLQKELTKALNRKEELSKQYNTLNKDFSTLLRKTTSLIQIFEVLGEEEVNKMVQLDEQLIPSHIITKFPALEKYNELIQKIDGENPITDAKIKDLPIDIYKMYDIYEKTPLLYKDALTDK</sequence>
<name>A0A376B916_9ASCO</name>
<accession>A0A376B916</accession>
<dbReference type="VEuPathDB" id="FungiDB:SCODWIG_02939"/>
<proteinExistence type="predicted"/>
<feature type="coiled-coil region" evidence="1">
    <location>
        <begin position="3"/>
        <end position="44"/>
    </location>
</feature>
<gene>
    <name evidence="2" type="ORF">SCODWIG_02939</name>
</gene>
<protein>
    <submittedName>
        <fullName evidence="2">Uncharacterized protein</fullName>
    </submittedName>
</protein>
<dbReference type="AlphaFoldDB" id="A0A376B916"/>
<keyword evidence="3" id="KW-1185">Reference proteome</keyword>
<dbReference type="Proteomes" id="UP000262825">
    <property type="component" value="Unassembled WGS sequence"/>
</dbReference>
<reference evidence="3" key="1">
    <citation type="submission" date="2018-06" db="EMBL/GenBank/DDBJ databases">
        <authorList>
            <person name="Guldener U."/>
        </authorList>
    </citation>
    <scope>NUCLEOTIDE SEQUENCE [LARGE SCALE GENOMIC DNA]</scope>
    <source>
        <strain evidence="3">UTAD17</strain>
    </source>
</reference>
<dbReference type="EMBL" id="UFAJ01000595">
    <property type="protein sequence ID" value="SSD61178.1"/>
    <property type="molecule type" value="Genomic_DNA"/>
</dbReference>
<organism evidence="2 3">
    <name type="scientific">Saccharomycodes ludwigii</name>
    <dbReference type="NCBI Taxonomy" id="36035"/>
    <lineage>
        <taxon>Eukaryota</taxon>
        <taxon>Fungi</taxon>
        <taxon>Dikarya</taxon>
        <taxon>Ascomycota</taxon>
        <taxon>Saccharomycotina</taxon>
        <taxon>Saccharomycetes</taxon>
        <taxon>Saccharomycodales</taxon>
        <taxon>Saccharomycodaceae</taxon>
        <taxon>Saccharomycodes</taxon>
    </lineage>
</organism>
<dbReference type="GO" id="GO:0031011">
    <property type="term" value="C:Ino80 complex"/>
    <property type="evidence" value="ECO:0007669"/>
    <property type="project" value="InterPro"/>
</dbReference>
<dbReference type="Pfam" id="PF17335">
    <property type="entry name" value="IES5"/>
    <property type="match status" value="1"/>
</dbReference>
<dbReference type="OrthoDB" id="4033270at2759"/>